<dbReference type="Proteomes" id="UP000188354">
    <property type="component" value="Chromosome LG15"/>
</dbReference>
<evidence type="ECO:0000313" key="2">
    <source>
        <dbReference type="EMBL" id="OIV97171.1"/>
    </source>
</evidence>
<proteinExistence type="predicted"/>
<feature type="signal peptide" evidence="1">
    <location>
        <begin position="1"/>
        <end position="26"/>
    </location>
</feature>
<accession>A0A4P1QXF4</accession>
<feature type="chain" id="PRO_5020022706" evidence="1">
    <location>
        <begin position="27"/>
        <end position="127"/>
    </location>
</feature>
<evidence type="ECO:0000313" key="3">
    <source>
        <dbReference type="Proteomes" id="UP000188354"/>
    </source>
</evidence>
<dbReference type="Gramene" id="OIV97171">
    <property type="protein sequence ID" value="OIV97171"/>
    <property type="gene ID" value="TanjilG_28922"/>
</dbReference>
<reference evidence="2 3" key="1">
    <citation type="journal article" date="2017" name="Plant Biotechnol. J.">
        <title>A comprehensive draft genome sequence for lupin (Lupinus angustifolius), an emerging health food: insights into plant-microbe interactions and legume evolution.</title>
        <authorList>
            <person name="Hane J.K."/>
            <person name="Ming Y."/>
            <person name="Kamphuis L.G."/>
            <person name="Nelson M.N."/>
            <person name="Garg G."/>
            <person name="Atkins C.A."/>
            <person name="Bayer P.E."/>
            <person name="Bravo A."/>
            <person name="Bringans S."/>
            <person name="Cannon S."/>
            <person name="Edwards D."/>
            <person name="Foley R."/>
            <person name="Gao L.L."/>
            <person name="Harrison M.J."/>
            <person name="Huang W."/>
            <person name="Hurgobin B."/>
            <person name="Li S."/>
            <person name="Liu C.W."/>
            <person name="McGrath A."/>
            <person name="Morahan G."/>
            <person name="Murray J."/>
            <person name="Weller J."/>
            <person name="Jian J."/>
            <person name="Singh K.B."/>
        </authorList>
    </citation>
    <scope>NUCLEOTIDE SEQUENCE [LARGE SCALE GENOMIC DNA]</scope>
    <source>
        <strain evidence="3">cv. Tanjil</strain>
        <tissue evidence="2">Whole plant</tissue>
    </source>
</reference>
<evidence type="ECO:0000256" key="1">
    <source>
        <dbReference type="SAM" id="SignalP"/>
    </source>
</evidence>
<dbReference type="EMBL" id="CM007375">
    <property type="protein sequence ID" value="OIV97171.1"/>
    <property type="molecule type" value="Genomic_DNA"/>
</dbReference>
<sequence length="127" mass="14730">MPSMSSWVILVLIFVLAFVTWVPVDAEESLLEHCLRRTINLPSPPSSPPPTVKAYYPWSHIDRYVCNDEFRIVQHYVQLRGKFPTNYLKALCNIFDNNDQKVEHYIKGRIFIQDFKGLVAGRTCTTI</sequence>
<dbReference type="AlphaFoldDB" id="A0A4P1QXF4"/>
<organism evidence="2 3">
    <name type="scientific">Lupinus angustifolius</name>
    <name type="common">Narrow-leaved blue lupine</name>
    <dbReference type="NCBI Taxonomy" id="3871"/>
    <lineage>
        <taxon>Eukaryota</taxon>
        <taxon>Viridiplantae</taxon>
        <taxon>Streptophyta</taxon>
        <taxon>Embryophyta</taxon>
        <taxon>Tracheophyta</taxon>
        <taxon>Spermatophyta</taxon>
        <taxon>Magnoliopsida</taxon>
        <taxon>eudicotyledons</taxon>
        <taxon>Gunneridae</taxon>
        <taxon>Pentapetalae</taxon>
        <taxon>rosids</taxon>
        <taxon>fabids</taxon>
        <taxon>Fabales</taxon>
        <taxon>Fabaceae</taxon>
        <taxon>Papilionoideae</taxon>
        <taxon>50 kb inversion clade</taxon>
        <taxon>genistoids sensu lato</taxon>
        <taxon>core genistoids</taxon>
        <taxon>Genisteae</taxon>
        <taxon>Lupinus</taxon>
    </lineage>
</organism>
<gene>
    <name evidence="2" type="ORF">TanjilG_28922</name>
</gene>
<keyword evidence="1" id="KW-0732">Signal</keyword>
<name>A0A4P1QXF4_LUPAN</name>
<keyword evidence="3" id="KW-1185">Reference proteome</keyword>
<protein>
    <submittedName>
        <fullName evidence="2">Uncharacterized protein</fullName>
    </submittedName>
</protein>